<keyword evidence="4" id="KW-1185">Reference proteome</keyword>
<accession>A0ABN8RNU2</accession>
<feature type="compositionally biased region" description="Polar residues" evidence="1">
    <location>
        <begin position="456"/>
        <end position="465"/>
    </location>
</feature>
<sequence>MYIFAQEFFFSVSASVSVLVFHVFVGYALENIYEISRNSGPKDQVWNGKDSFKIPPSKCDPIENTTGDECEPFRADPPSSNIPKCCCPCPGGGPTFAFLNNSWACFDNGNIRDLQGCNHTSYFLNEATNPPWELWAIQASFSVLTDIPFDGSNGLQSCEVLPNSSWYLGCNGTRVKSPLYQRKMKDLFALANQQSGRARFNRFSLEIRPTPSRDRESSNLLTKVVIILAKLAITAPIAVFLVIMGTLLVHRYRHRKQEHPNHLFEGTTSSRQISQSSSEETVVGDMIMEERSSDYAYTNPVQSFSEETDTGYMMMEGASRSVRSYDYAYANPVEITPPSLISRSTRTGCVPEDASANQQSPASVVVRSPAIYIHKSYEDTNNITKNSLFTEGTIPTPISQSCPEKPETGYMTMEGSPCPSSVYDYAYAKTSKITERLLISRLGMRCDEISTGYVGDTTSRNQQQSRSDEFRSSAIYTDKDCENSKNTCVKNSLSYQEANVERLQVDCGASALSYENFPGSSSERFSEERTDSEEYVEKGKRRSVQFADSEDRYGRSALPKEKGGPFLIEIEKFRSPTISPDKHNEN</sequence>
<dbReference type="Proteomes" id="UP001159405">
    <property type="component" value="Unassembled WGS sequence"/>
</dbReference>
<dbReference type="EMBL" id="CALNXK010000280">
    <property type="protein sequence ID" value="CAH3180628.1"/>
    <property type="molecule type" value="Genomic_DNA"/>
</dbReference>
<reference evidence="3 4" key="1">
    <citation type="submission" date="2022-05" db="EMBL/GenBank/DDBJ databases">
        <authorList>
            <consortium name="Genoscope - CEA"/>
            <person name="William W."/>
        </authorList>
    </citation>
    <scope>NUCLEOTIDE SEQUENCE [LARGE SCALE GENOMIC DNA]</scope>
</reference>
<evidence type="ECO:0000313" key="4">
    <source>
        <dbReference type="Proteomes" id="UP001159405"/>
    </source>
</evidence>
<keyword evidence="2" id="KW-0812">Transmembrane</keyword>
<feature type="transmembrane region" description="Helical" evidence="2">
    <location>
        <begin position="7"/>
        <end position="29"/>
    </location>
</feature>
<organism evidence="3 4">
    <name type="scientific">Porites lobata</name>
    <dbReference type="NCBI Taxonomy" id="104759"/>
    <lineage>
        <taxon>Eukaryota</taxon>
        <taxon>Metazoa</taxon>
        <taxon>Cnidaria</taxon>
        <taxon>Anthozoa</taxon>
        <taxon>Hexacorallia</taxon>
        <taxon>Scleractinia</taxon>
        <taxon>Fungiina</taxon>
        <taxon>Poritidae</taxon>
        <taxon>Porites</taxon>
    </lineage>
</organism>
<feature type="region of interest" description="Disordered" evidence="1">
    <location>
        <begin position="517"/>
        <end position="561"/>
    </location>
</feature>
<protein>
    <submittedName>
        <fullName evidence="3">Uncharacterized protein</fullName>
    </submittedName>
</protein>
<feature type="transmembrane region" description="Helical" evidence="2">
    <location>
        <begin position="224"/>
        <end position="249"/>
    </location>
</feature>
<gene>
    <name evidence="3" type="ORF">PLOB_00023759</name>
</gene>
<feature type="non-terminal residue" evidence="3">
    <location>
        <position position="586"/>
    </location>
</feature>
<keyword evidence="2" id="KW-0472">Membrane</keyword>
<comment type="caution">
    <text evidence="3">The sequence shown here is derived from an EMBL/GenBank/DDBJ whole genome shotgun (WGS) entry which is preliminary data.</text>
</comment>
<proteinExistence type="predicted"/>
<evidence type="ECO:0000313" key="3">
    <source>
        <dbReference type="EMBL" id="CAH3180628.1"/>
    </source>
</evidence>
<evidence type="ECO:0000256" key="2">
    <source>
        <dbReference type="SAM" id="Phobius"/>
    </source>
</evidence>
<feature type="region of interest" description="Disordered" evidence="1">
    <location>
        <begin position="452"/>
        <end position="471"/>
    </location>
</feature>
<feature type="compositionally biased region" description="Basic and acidic residues" evidence="1">
    <location>
        <begin position="549"/>
        <end position="561"/>
    </location>
</feature>
<name>A0ABN8RNU2_9CNID</name>
<keyword evidence="2" id="KW-1133">Transmembrane helix</keyword>
<evidence type="ECO:0000256" key="1">
    <source>
        <dbReference type="SAM" id="MobiDB-lite"/>
    </source>
</evidence>